<keyword evidence="1" id="KW-0489">Methyltransferase</keyword>
<dbReference type="Pfam" id="PF00891">
    <property type="entry name" value="Methyltransf_2"/>
    <property type="match status" value="1"/>
</dbReference>
<dbReference type="GO" id="GO:0008171">
    <property type="term" value="F:O-methyltransferase activity"/>
    <property type="evidence" value="ECO:0007669"/>
    <property type="project" value="InterPro"/>
</dbReference>
<dbReference type="KEGG" id="qsa:O6P43_031488"/>
<evidence type="ECO:0000256" key="2">
    <source>
        <dbReference type="ARBA" id="ARBA00022679"/>
    </source>
</evidence>
<dbReference type="PANTHER" id="PTHR11746">
    <property type="entry name" value="O-METHYLTRANSFERASE"/>
    <property type="match status" value="1"/>
</dbReference>
<dbReference type="InterPro" id="IPR029063">
    <property type="entry name" value="SAM-dependent_MTases_sf"/>
</dbReference>
<organism evidence="5 6">
    <name type="scientific">Quillaja saponaria</name>
    <name type="common">Soap bark tree</name>
    <dbReference type="NCBI Taxonomy" id="32244"/>
    <lineage>
        <taxon>Eukaryota</taxon>
        <taxon>Viridiplantae</taxon>
        <taxon>Streptophyta</taxon>
        <taxon>Embryophyta</taxon>
        <taxon>Tracheophyta</taxon>
        <taxon>Spermatophyta</taxon>
        <taxon>Magnoliopsida</taxon>
        <taxon>eudicotyledons</taxon>
        <taxon>Gunneridae</taxon>
        <taxon>Pentapetalae</taxon>
        <taxon>rosids</taxon>
        <taxon>fabids</taxon>
        <taxon>Fabales</taxon>
        <taxon>Quillajaceae</taxon>
        <taxon>Quillaja</taxon>
    </lineage>
</organism>
<evidence type="ECO:0000313" key="5">
    <source>
        <dbReference type="EMBL" id="KAJ7946584.1"/>
    </source>
</evidence>
<dbReference type="InterPro" id="IPR036390">
    <property type="entry name" value="WH_DNA-bd_sf"/>
</dbReference>
<feature type="domain" description="O-methyltransferase C-terminal" evidence="4">
    <location>
        <begin position="65"/>
        <end position="271"/>
    </location>
</feature>
<dbReference type="SUPFAM" id="SSF53335">
    <property type="entry name" value="S-adenosyl-L-methionine-dependent methyltransferases"/>
    <property type="match status" value="1"/>
</dbReference>
<evidence type="ECO:0000256" key="3">
    <source>
        <dbReference type="ARBA" id="ARBA00022691"/>
    </source>
</evidence>
<protein>
    <submittedName>
        <fullName evidence="5">Caffeic acid O-methyltransferase</fullName>
    </submittedName>
</protein>
<keyword evidence="2" id="KW-0808">Transferase</keyword>
<dbReference type="Proteomes" id="UP001163823">
    <property type="component" value="Chromosome 13"/>
</dbReference>
<keyword evidence="6" id="KW-1185">Reference proteome</keyword>
<sequence length="289" mass="32587">MVDRILRLLATHSVVTCTVNDGENGSVQWLYGSTPLSKYFLLDQKEISLAPFLHLFHQKALMDSWYGLKDAVLEGGIPFNKVHGMNAFEYHANDPILNQVFHKAMMSLTTVVMSGVLQNYKGFENLKEVVDVGGGIGITLDMIISKYPGIRGINFDLPHIIQQAQISYPGVKYHKGDMFESIPRAEAILLKGILHDWSDEHCLKILKNCHAALPDDGKLIVIDLLLPEEPEISDAARYITQIDLSMMTINPGGKERTKHEYETLAGSIGFKDVRFEYSACCYWVMEFYK</sequence>
<dbReference type="FunFam" id="3.40.50.150:FF:000061">
    <property type="entry name" value="Caffeic acid O-methyltransferase"/>
    <property type="match status" value="1"/>
</dbReference>
<comment type="caution">
    <text evidence="5">The sequence shown here is derived from an EMBL/GenBank/DDBJ whole genome shotgun (WGS) entry which is preliminary data.</text>
</comment>
<dbReference type="CDD" id="cd02440">
    <property type="entry name" value="AdoMet_MTases"/>
    <property type="match status" value="1"/>
</dbReference>
<keyword evidence="3" id="KW-0949">S-adenosyl-L-methionine</keyword>
<dbReference type="InterPro" id="IPR036388">
    <property type="entry name" value="WH-like_DNA-bd_sf"/>
</dbReference>
<gene>
    <name evidence="5" type="ORF">O6P43_031488</name>
</gene>
<dbReference type="GO" id="GO:0032259">
    <property type="term" value="P:methylation"/>
    <property type="evidence" value="ECO:0007669"/>
    <property type="project" value="UniProtKB-KW"/>
</dbReference>
<dbReference type="Gene3D" id="1.10.10.10">
    <property type="entry name" value="Winged helix-like DNA-binding domain superfamily/Winged helix DNA-binding domain"/>
    <property type="match status" value="1"/>
</dbReference>
<evidence type="ECO:0000313" key="6">
    <source>
        <dbReference type="Proteomes" id="UP001163823"/>
    </source>
</evidence>
<accession>A0AAD7KV19</accession>
<dbReference type="SUPFAM" id="SSF46785">
    <property type="entry name" value="Winged helix' DNA-binding domain"/>
    <property type="match status" value="1"/>
</dbReference>
<reference evidence="5" key="1">
    <citation type="journal article" date="2023" name="Science">
        <title>Elucidation of the pathway for biosynthesis of saponin adjuvants from the soapbark tree.</title>
        <authorList>
            <person name="Reed J."/>
            <person name="Orme A."/>
            <person name="El-Demerdash A."/>
            <person name="Owen C."/>
            <person name="Martin L.B.B."/>
            <person name="Misra R.C."/>
            <person name="Kikuchi S."/>
            <person name="Rejzek M."/>
            <person name="Martin A.C."/>
            <person name="Harkess A."/>
            <person name="Leebens-Mack J."/>
            <person name="Louveau T."/>
            <person name="Stephenson M.J."/>
            <person name="Osbourn A."/>
        </authorList>
    </citation>
    <scope>NUCLEOTIDE SEQUENCE</scope>
    <source>
        <strain evidence="5">S10</strain>
    </source>
</reference>
<name>A0AAD7KV19_QUISA</name>
<proteinExistence type="predicted"/>
<dbReference type="Gene3D" id="3.40.50.150">
    <property type="entry name" value="Vaccinia Virus protein VP39"/>
    <property type="match status" value="1"/>
</dbReference>
<dbReference type="PROSITE" id="PS51683">
    <property type="entry name" value="SAM_OMT_II"/>
    <property type="match status" value="1"/>
</dbReference>
<dbReference type="InterPro" id="IPR016461">
    <property type="entry name" value="COMT-like"/>
</dbReference>
<evidence type="ECO:0000256" key="1">
    <source>
        <dbReference type="ARBA" id="ARBA00022603"/>
    </source>
</evidence>
<evidence type="ECO:0000259" key="4">
    <source>
        <dbReference type="Pfam" id="PF00891"/>
    </source>
</evidence>
<dbReference type="EMBL" id="JARAOO010000013">
    <property type="protein sequence ID" value="KAJ7946584.1"/>
    <property type="molecule type" value="Genomic_DNA"/>
</dbReference>
<dbReference type="AlphaFoldDB" id="A0AAD7KV19"/>
<dbReference type="InterPro" id="IPR001077">
    <property type="entry name" value="COMT_C"/>
</dbReference>